<comment type="caution">
    <text evidence="9">The sequence shown here is derived from an EMBL/GenBank/DDBJ whole genome shotgun (WGS) entry which is preliminary data.</text>
</comment>
<sequence>MSSRAPQPLPWMLAADEVIPTIQRIISDREAVRNLVARQATPEVATFANVIQPWLEEEDLNQRTEAVIDMYRFADPDQESRDAAEVATRLMSECAARLALRHDLFLLVKGVADKDDYPNEECGKAVRDMLRAYTNVEHGKLSSGQIEKLLGSWKEIGRLCQDFNRNLRESTEGAWFDPEELEGVSMQEIQRLTEKSKDKVYIDFGKRADRLVVLRHAHSPATRKRLYLGNEQKLAENVALFKRIVLLRDENARLLGYKSHTDFKLQDRIATSTEWVDGMLNSMREQVLPIGQEVMEQLKVIKRKHLATDPQSGDDEILPWDFHYYIRLLEETKQVDQELVSEYFPLRNTVLRMLGLFESFLQLRFLPIAPEELTGITWHEDVEAWSVWDDRTEHRGEFIGYLFSDILYRNGKYKGNQNVNLQASYLKPDGGRVFPATILMCNFSLSAVTGCALLRHSEVVTLFHGRITQLSHTFAPGILSSLGTASYADKIGLLELGHGIHDLLSRKLHTRYHAWRTPVELGEALSTMLENWCWNKSELKEMSCHYTRIAPECLHRWRAQHPQTTEPAEHILEELLDQLIESRNLNKALLLLQQT</sequence>
<evidence type="ECO:0000256" key="6">
    <source>
        <dbReference type="ARBA" id="ARBA00023049"/>
    </source>
</evidence>
<evidence type="ECO:0000256" key="1">
    <source>
        <dbReference type="ARBA" id="ARBA00006040"/>
    </source>
</evidence>
<dbReference type="InterPro" id="IPR045090">
    <property type="entry name" value="Pept_M3A_M3B"/>
</dbReference>
<evidence type="ECO:0000256" key="4">
    <source>
        <dbReference type="ARBA" id="ARBA00022801"/>
    </source>
</evidence>
<evidence type="ECO:0000256" key="7">
    <source>
        <dbReference type="RuleBase" id="RU003435"/>
    </source>
</evidence>
<dbReference type="InterPro" id="IPR024077">
    <property type="entry name" value="Neurolysin/TOP_dom2"/>
</dbReference>
<keyword evidence="2 7" id="KW-0645">Protease</keyword>
<dbReference type="Gene3D" id="1.10.1370.40">
    <property type="match status" value="1"/>
</dbReference>
<dbReference type="EMBL" id="QVQW01000003">
    <property type="protein sequence ID" value="RKU48940.1"/>
    <property type="molecule type" value="Genomic_DNA"/>
</dbReference>
<evidence type="ECO:0000256" key="2">
    <source>
        <dbReference type="ARBA" id="ARBA00022670"/>
    </source>
</evidence>
<evidence type="ECO:0000313" key="9">
    <source>
        <dbReference type="EMBL" id="RKU48940.1"/>
    </source>
</evidence>
<dbReference type="Proteomes" id="UP000275385">
    <property type="component" value="Unassembled WGS sequence"/>
</dbReference>
<keyword evidence="5 7" id="KW-0862">Zinc</keyword>
<dbReference type="GO" id="GO:0006508">
    <property type="term" value="P:proteolysis"/>
    <property type="evidence" value="ECO:0007669"/>
    <property type="project" value="UniProtKB-KW"/>
</dbReference>
<evidence type="ECO:0000259" key="8">
    <source>
        <dbReference type="Pfam" id="PF01432"/>
    </source>
</evidence>
<gene>
    <name evidence="9" type="ORF">DL546_009273</name>
</gene>
<comment type="similarity">
    <text evidence="1 7">Belongs to the peptidase M3 family.</text>
</comment>
<keyword evidence="6 7" id="KW-0482">Metalloprotease</keyword>
<evidence type="ECO:0000256" key="5">
    <source>
        <dbReference type="ARBA" id="ARBA00022833"/>
    </source>
</evidence>
<proteinExistence type="inferred from homology"/>
<name>A0A420YM31_9PEZI</name>
<keyword evidence="3 7" id="KW-0479">Metal-binding</keyword>
<dbReference type="OrthoDB" id="534666at2759"/>
<accession>A0A420YM31</accession>
<dbReference type="SUPFAM" id="SSF55486">
    <property type="entry name" value="Metalloproteases ('zincins'), catalytic domain"/>
    <property type="match status" value="1"/>
</dbReference>
<dbReference type="PANTHER" id="PTHR11804">
    <property type="entry name" value="PROTEASE M3 THIMET OLIGOPEPTIDASE-RELATED"/>
    <property type="match status" value="1"/>
</dbReference>
<dbReference type="InterPro" id="IPR024080">
    <property type="entry name" value="Neurolysin/TOP_N"/>
</dbReference>
<organism evidence="9 10">
    <name type="scientific">Coniochaeta pulveracea</name>
    <dbReference type="NCBI Taxonomy" id="177199"/>
    <lineage>
        <taxon>Eukaryota</taxon>
        <taxon>Fungi</taxon>
        <taxon>Dikarya</taxon>
        <taxon>Ascomycota</taxon>
        <taxon>Pezizomycotina</taxon>
        <taxon>Sordariomycetes</taxon>
        <taxon>Sordariomycetidae</taxon>
        <taxon>Coniochaetales</taxon>
        <taxon>Coniochaetaceae</taxon>
        <taxon>Coniochaeta</taxon>
    </lineage>
</organism>
<feature type="domain" description="Peptidase M3A/M3B catalytic" evidence="8">
    <location>
        <begin position="495"/>
        <end position="595"/>
    </location>
</feature>
<dbReference type="Gene3D" id="1.20.1050.40">
    <property type="entry name" value="Endopeptidase. Chain P, domain 1"/>
    <property type="match status" value="1"/>
</dbReference>
<keyword evidence="10" id="KW-1185">Reference proteome</keyword>
<keyword evidence="4 7" id="KW-0378">Hydrolase</keyword>
<evidence type="ECO:0000313" key="10">
    <source>
        <dbReference type="Proteomes" id="UP000275385"/>
    </source>
</evidence>
<dbReference type="Pfam" id="PF01432">
    <property type="entry name" value="Peptidase_M3"/>
    <property type="match status" value="2"/>
</dbReference>
<dbReference type="InterPro" id="IPR001567">
    <property type="entry name" value="Pept_M3A_M3B_dom"/>
</dbReference>
<dbReference type="GO" id="GO:0004222">
    <property type="term" value="F:metalloendopeptidase activity"/>
    <property type="evidence" value="ECO:0007669"/>
    <property type="project" value="InterPro"/>
</dbReference>
<protein>
    <recommendedName>
        <fullName evidence="8">Peptidase M3A/M3B catalytic domain-containing protein</fullName>
    </recommendedName>
</protein>
<dbReference type="AlphaFoldDB" id="A0A420YM31"/>
<dbReference type="Gene3D" id="1.10.1370.10">
    <property type="entry name" value="Neurolysin, domain 3"/>
    <property type="match status" value="1"/>
</dbReference>
<comment type="cofactor">
    <cofactor evidence="7">
        <name>Zn(2+)</name>
        <dbReference type="ChEBI" id="CHEBI:29105"/>
    </cofactor>
    <text evidence="7">Binds 1 zinc ion.</text>
</comment>
<dbReference type="GO" id="GO:0005758">
    <property type="term" value="C:mitochondrial intermembrane space"/>
    <property type="evidence" value="ECO:0007669"/>
    <property type="project" value="TreeGrafter"/>
</dbReference>
<evidence type="ECO:0000256" key="3">
    <source>
        <dbReference type="ARBA" id="ARBA00022723"/>
    </source>
</evidence>
<reference evidence="9 10" key="1">
    <citation type="submission" date="2018-08" db="EMBL/GenBank/DDBJ databases">
        <title>Draft genome of the lignicolous fungus Coniochaeta pulveracea.</title>
        <authorList>
            <person name="Borstlap C.J."/>
            <person name="De Witt R.N."/>
            <person name="Botha A."/>
            <person name="Volschenk H."/>
        </authorList>
    </citation>
    <scope>NUCLEOTIDE SEQUENCE [LARGE SCALE GENOMIC DNA]</scope>
    <source>
        <strain evidence="9 10">CAB683</strain>
    </source>
</reference>
<dbReference type="GO" id="GO:0046872">
    <property type="term" value="F:metal ion binding"/>
    <property type="evidence" value="ECO:0007669"/>
    <property type="project" value="UniProtKB-UniRule"/>
</dbReference>
<dbReference type="GO" id="GO:0006518">
    <property type="term" value="P:peptide metabolic process"/>
    <property type="evidence" value="ECO:0007669"/>
    <property type="project" value="TreeGrafter"/>
</dbReference>
<dbReference type="PANTHER" id="PTHR11804:SF84">
    <property type="entry name" value="SACCHAROLYSIN"/>
    <property type="match status" value="1"/>
</dbReference>
<feature type="domain" description="Peptidase M3A/M3B catalytic" evidence="8">
    <location>
        <begin position="214"/>
        <end position="464"/>
    </location>
</feature>